<gene>
    <name evidence="2" type="ORF">H5410_041100</name>
</gene>
<dbReference type="Proteomes" id="UP000824120">
    <property type="component" value="Chromosome 8"/>
</dbReference>
<dbReference type="EMBL" id="JACXVP010000008">
    <property type="protein sequence ID" value="KAG5590586.1"/>
    <property type="molecule type" value="Genomic_DNA"/>
</dbReference>
<organism evidence="2 3">
    <name type="scientific">Solanum commersonii</name>
    <name type="common">Commerson's wild potato</name>
    <name type="synonym">Commerson's nightshade</name>
    <dbReference type="NCBI Taxonomy" id="4109"/>
    <lineage>
        <taxon>Eukaryota</taxon>
        <taxon>Viridiplantae</taxon>
        <taxon>Streptophyta</taxon>
        <taxon>Embryophyta</taxon>
        <taxon>Tracheophyta</taxon>
        <taxon>Spermatophyta</taxon>
        <taxon>Magnoliopsida</taxon>
        <taxon>eudicotyledons</taxon>
        <taxon>Gunneridae</taxon>
        <taxon>Pentapetalae</taxon>
        <taxon>asterids</taxon>
        <taxon>lamiids</taxon>
        <taxon>Solanales</taxon>
        <taxon>Solanaceae</taxon>
        <taxon>Solanoideae</taxon>
        <taxon>Solaneae</taxon>
        <taxon>Solanum</taxon>
    </lineage>
</organism>
<evidence type="ECO:0000313" key="2">
    <source>
        <dbReference type="EMBL" id="KAG5590586.1"/>
    </source>
</evidence>
<reference evidence="2 3" key="1">
    <citation type="submission" date="2020-09" db="EMBL/GenBank/DDBJ databases">
        <title>De no assembly of potato wild relative species, Solanum commersonii.</title>
        <authorList>
            <person name="Cho K."/>
        </authorList>
    </citation>
    <scope>NUCLEOTIDE SEQUENCE [LARGE SCALE GENOMIC DNA]</scope>
    <source>
        <strain evidence="2">LZ3.2</strain>
        <tissue evidence="2">Leaf</tissue>
    </source>
</reference>
<comment type="caution">
    <text evidence="2">The sequence shown here is derived from an EMBL/GenBank/DDBJ whole genome shotgun (WGS) entry which is preliminary data.</text>
</comment>
<accession>A0A9J5XS26</accession>
<evidence type="ECO:0000256" key="1">
    <source>
        <dbReference type="SAM" id="MobiDB-lite"/>
    </source>
</evidence>
<keyword evidence="3" id="KW-1185">Reference proteome</keyword>
<feature type="compositionally biased region" description="Basic and acidic residues" evidence="1">
    <location>
        <begin position="69"/>
        <end position="92"/>
    </location>
</feature>
<proteinExistence type="predicted"/>
<feature type="compositionally biased region" description="Basic and acidic residues" evidence="1">
    <location>
        <begin position="29"/>
        <end position="38"/>
    </location>
</feature>
<name>A0A9J5XS26_SOLCO</name>
<sequence>MKRLTGTLTRVRLSDRFLKRWHPTSKVFSRQDTKENGKNHGKASTMEKSFAALNDGLADKKRKSNRISSNEDEKGTTEINRTHEKALREENPKLATATRDWVKGLQHEKGGTTNNLPLETVDEVLMENTTKLDLDIIDENIEKTSNNLRLLLGLIINLKLLLGLKHWVMNQLKHRVTQCDKGSSSIVMHEEQNKDIVLWKDLENASYHEPLQIET</sequence>
<dbReference type="AlphaFoldDB" id="A0A9J5XS26"/>
<protein>
    <submittedName>
        <fullName evidence="2">Uncharacterized protein</fullName>
    </submittedName>
</protein>
<evidence type="ECO:0000313" key="3">
    <source>
        <dbReference type="Proteomes" id="UP000824120"/>
    </source>
</evidence>
<feature type="region of interest" description="Disordered" evidence="1">
    <location>
        <begin position="28"/>
        <end position="47"/>
    </location>
</feature>
<feature type="region of interest" description="Disordered" evidence="1">
    <location>
        <begin position="56"/>
        <end position="93"/>
    </location>
</feature>